<dbReference type="RefSeq" id="WP_179760577.1">
    <property type="nucleotide sequence ID" value="NZ_BAAAJZ010000008.1"/>
</dbReference>
<keyword evidence="1" id="KW-1133">Transmembrane helix</keyword>
<dbReference type="EMBL" id="JACCCZ010000001">
    <property type="protein sequence ID" value="NYG01028.1"/>
    <property type="molecule type" value="Genomic_DNA"/>
</dbReference>
<keyword evidence="1" id="KW-0472">Membrane</keyword>
<dbReference type="Pfam" id="PF12730">
    <property type="entry name" value="ABC2_membrane_4"/>
    <property type="match status" value="1"/>
</dbReference>
<protein>
    <submittedName>
        <fullName evidence="2">ABC-2 type transport system permease protein</fullName>
    </submittedName>
</protein>
<organism evidence="2 3">
    <name type="scientific">Pseudonocardia alni</name>
    <name type="common">Amycolata alni</name>
    <dbReference type="NCBI Taxonomy" id="33907"/>
    <lineage>
        <taxon>Bacteria</taxon>
        <taxon>Bacillati</taxon>
        <taxon>Actinomycetota</taxon>
        <taxon>Actinomycetes</taxon>
        <taxon>Pseudonocardiales</taxon>
        <taxon>Pseudonocardiaceae</taxon>
        <taxon>Pseudonocardia</taxon>
    </lineage>
</organism>
<reference evidence="2 3" key="1">
    <citation type="submission" date="2020-07" db="EMBL/GenBank/DDBJ databases">
        <title>Sequencing the genomes of 1000 actinobacteria strains.</title>
        <authorList>
            <person name="Klenk H.-P."/>
        </authorList>
    </citation>
    <scope>NUCLEOTIDE SEQUENCE [LARGE SCALE GENOMIC DNA]</scope>
    <source>
        <strain evidence="2 3">DSM 44749</strain>
    </source>
</reference>
<proteinExistence type="predicted"/>
<dbReference type="Proteomes" id="UP000549695">
    <property type="component" value="Unassembled WGS sequence"/>
</dbReference>
<gene>
    <name evidence="2" type="ORF">HDA37_001313</name>
</gene>
<feature type="transmembrane region" description="Helical" evidence="1">
    <location>
        <begin position="106"/>
        <end position="132"/>
    </location>
</feature>
<dbReference type="PANTHER" id="PTHR37305">
    <property type="entry name" value="INTEGRAL MEMBRANE PROTEIN-RELATED"/>
    <property type="match status" value="1"/>
</dbReference>
<feature type="transmembrane region" description="Helical" evidence="1">
    <location>
        <begin position="260"/>
        <end position="279"/>
    </location>
</feature>
<keyword evidence="1" id="KW-0812">Transmembrane</keyword>
<sequence length="285" mass="29153">MILVELVLLLRRTRVWLCWLLLCALPALVAVVVSATGILPPPGQGPAFLSAVATNGQIFPAFALALVLPILLPITVAVVAGDTVAGEAAAGTLRYLLIRPVGRLRLLVAKLVSVAFFVVTAVTLVVLTSYAVGIAVFGTGTTTATGGLTLPPVDAGPGSVASLSGTVIEPVDLATRTGLTVAYLALCMLTLGALGIFFSTLTDSPLAAALAVLAVVVTSASLQALDASAAFVDFLPTAHWLAWIDLYRDPVLYDAARTGAWVQAGWVAVAVGAAWANLATKDIAS</sequence>
<dbReference type="PANTHER" id="PTHR37305:SF1">
    <property type="entry name" value="MEMBRANE PROTEIN"/>
    <property type="match status" value="1"/>
</dbReference>
<evidence type="ECO:0000256" key="1">
    <source>
        <dbReference type="SAM" id="Phobius"/>
    </source>
</evidence>
<dbReference type="GeneID" id="98051112"/>
<feature type="transmembrane region" description="Helical" evidence="1">
    <location>
        <begin position="206"/>
        <end position="225"/>
    </location>
</feature>
<keyword evidence="3" id="KW-1185">Reference proteome</keyword>
<accession>A0A852VVP3</accession>
<comment type="caution">
    <text evidence="2">The sequence shown here is derived from an EMBL/GenBank/DDBJ whole genome shotgun (WGS) entry which is preliminary data.</text>
</comment>
<evidence type="ECO:0000313" key="2">
    <source>
        <dbReference type="EMBL" id="NYG01028.1"/>
    </source>
</evidence>
<name>A0A852VVP3_PSEA5</name>
<feature type="transmembrane region" description="Helical" evidence="1">
    <location>
        <begin position="180"/>
        <end position="199"/>
    </location>
</feature>
<dbReference type="AlphaFoldDB" id="A0A852VVP3"/>
<feature type="transmembrane region" description="Helical" evidence="1">
    <location>
        <begin position="58"/>
        <end position="85"/>
    </location>
</feature>
<evidence type="ECO:0000313" key="3">
    <source>
        <dbReference type="Proteomes" id="UP000549695"/>
    </source>
</evidence>